<evidence type="ECO:0000313" key="1">
    <source>
        <dbReference type="EMBL" id="QPS84848.1"/>
    </source>
</evidence>
<gene>
    <name evidence="1" type="ORF">I6G47_32360</name>
</gene>
<organism evidence="1 2">
    <name type="scientific">Delftia lacustris</name>
    <dbReference type="NCBI Taxonomy" id="558537"/>
    <lineage>
        <taxon>Bacteria</taxon>
        <taxon>Pseudomonadati</taxon>
        <taxon>Pseudomonadota</taxon>
        <taxon>Betaproteobacteria</taxon>
        <taxon>Burkholderiales</taxon>
        <taxon>Comamonadaceae</taxon>
        <taxon>Delftia</taxon>
    </lineage>
</organism>
<dbReference type="GeneID" id="94689065"/>
<geneLocation type="plasmid" evidence="1 2">
    <name>unnamed</name>
</geneLocation>
<evidence type="ECO:0000313" key="2">
    <source>
        <dbReference type="Proteomes" id="UP000595064"/>
    </source>
</evidence>
<dbReference type="KEGG" id="dla:I6G47_32360"/>
<keyword evidence="1" id="KW-0614">Plasmid</keyword>
<reference evidence="1 2" key="1">
    <citation type="submission" date="2020-12" db="EMBL/GenBank/DDBJ databases">
        <title>FDA dAtabase for Regulatory Grade micrObial Sequences (FDA-ARGOS): Supporting development and validation of Infectious Disease Dx tests.</title>
        <authorList>
            <person name="Sproer C."/>
            <person name="Gronow S."/>
            <person name="Severitt S."/>
            <person name="Schroder I."/>
            <person name="Tallon L."/>
            <person name="Sadzewicz L."/>
            <person name="Zhao X."/>
            <person name="Boylan J."/>
            <person name="Ott S."/>
            <person name="Bowen H."/>
            <person name="Vavikolanu K."/>
            <person name="Mehta A."/>
            <person name="Aluvathingal J."/>
            <person name="Nadendla S."/>
            <person name="Lowell S."/>
            <person name="Myers T."/>
            <person name="Yan Y."/>
            <person name="Sichtig H."/>
        </authorList>
    </citation>
    <scope>NUCLEOTIDE SEQUENCE [LARGE SCALE GENOMIC DNA]</scope>
    <source>
        <strain evidence="1 2">FDAARGOS_890</strain>
        <plasmid evidence="1 2">unnamed</plasmid>
    </source>
</reference>
<dbReference type="Proteomes" id="UP000595064">
    <property type="component" value="Plasmid unnamed"/>
</dbReference>
<dbReference type="RefSeq" id="WP_143044584.1">
    <property type="nucleotide sequence ID" value="NZ_CP065749.1"/>
</dbReference>
<name>A0A7T3DIC8_9BURK</name>
<dbReference type="EMBL" id="CP065749">
    <property type="protein sequence ID" value="QPS84848.1"/>
    <property type="molecule type" value="Genomic_DNA"/>
</dbReference>
<sequence>MENQKSSLLAATPRAEHVIGYAFPRSSQATSLGHGSSGCFTIQVAGTLAPAETYAEAKTIVVRLGTSPGRWSWDHPLNTSFFSHHMHSDGQPLTGVNV</sequence>
<keyword evidence="2" id="KW-1185">Reference proteome</keyword>
<proteinExistence type="predicted"/>
<dbReference type="AlphaFoldDB" id="A0A7T3DIC8"/>
<protein>
    <submittedName>
        <fullName evidence="1">Uncharacterized protein</fullName>
    </submittedName>
</protein>
<accession>A0A7T3DIC8</accession>